<protein>
    <submittedName>
        <fullName evidence="1">Uncharacterized protein</fullName>
    </submittedName>
</protein>
<accession>A0A4Z2EXW7</accession>
<dbReference type="AlphaFoldDB" id="A0A4Z2EXW7"/>
<name>A0A4Z2EXW7_9TELE</name>
<proteinExistence type="predicted"/>
<dbReference type="EMBL" id="SRLO01002161">
    <property type="protein sequence ID" value="TNN33689.1"/>
    <property type="molecule type" value="Genomic_DNA"/>
</dbReference>
<evidence type="ECO:0000313" key="1">
    <source>
        <dbReference type="EMBL" id="TNN33689.1"/>
    </source>
</evidence>
<evidence type="ECO:0000313" key="2">
    <source>
        <dbReference type="Proteomes" id="UP000314294"/>
    </source>
</evidence>
<organism evidence="1 2">
    <name type="scientific">Liparis tanakae</name>
    <name type="common">Tanaka's snailfish</name>
    <dbReference type="NCBI Taxonomy" id="230148"/>
    <lineage>
        <taxon>Eukaryota</taxon>
        <taxon>Metazoa</taxon>
        <taxon>Chordata</taxon>
        <taxon>Craniata</taxon>
        <taxon>Vertebrata</taxon>
        <taxon>Euteleostomi</taxon>
        <taxon>Actinopterygii</taxon>
        <taxon>Neopterygii</taxon>
        <taxon>Teleostei</taxon>
        <taxon>Neoteleostei</taxon>
        <taxon>Acanthomorphata</taxon>
        <taxon>Eupercaria</taxon>
        <taxon>Perciformes</taxon>
        <taxon>Cottioidei</taxon>
        <taxon>Cottales</taxon>
        <taxon>Liparidae</taxon>
        <taxon>Liparis</taxon>
    </lineage>
</organism>
<sequence length="67" mass="7593">MSMRPRSKAPPSRNTLPLFFEPLEPCMTMWILDDLHLGTSMGFMLPSRSLTNRLSASSRLSQLLQAK</sequence>
<comment type="caution">
    <text evidence="1">The sequence shown here is derived from an EMBL/GenBank/DDBJ whole genome shotgun (WGS) entry which is preliminary data.</text>
</comment>
<gene>
    <name evidence="1" type="ORF">EYF80_056147</name>
</gene>
<reference evidence="1 2" key="1">
    <citation type="submission" date="2019-03" db="EMBL/GenBank/DDBJ databases">
        <title>First draft genome of Liparis tanakae, snailfish: a comprehensive survey of snailfish specific genes.</title>
        <authorList>
            <person name="Kim W."/>
            <person name="Song I."/>
            <person name="Jeong J.-H."/>
            <person name="Kim D."/>
            <person name="Kim S."/>
            <person name="Ryu S."/>
            <person name="Song J.Y."/>
            <person name="Lee S.K."/>
        </authorList>
    </citation>
    <scope>NUCLEOTIDE SEQUENCE [LARGE SCALE GENOMIC DNA]</scope>
    <source>
        <tissue evidence="1">Muscle</tissue>
    </source>
</reference>
<keyword evidence="2" id="KW-1185">Reference proteome</keyword>
<dbReference type="Proteomes" id="UP000314294">
    <property type="component" value="Unassembled WGS sequence"/>
</dbReference>